<gene>
    <name evidence="10" type="ORF">GGX14DRAFT_694321</name>
</gene>
<keyword evidence="8" id="KW-0732">Signal</keyword>
<protein>
    <recommendedName>
        <fullName evidence="9">Glycosyltransferase 61 catalytic domain-containing protein</fullName>
    </recommendedName>
</protein>
<accession>A0AAD6YLM5</accession>
<dbReference type="Proteomes" id="UP001219525">
    <property type="component" value="Unassembled WGS sequence"/>
</dbReference>
<evidence type="ECO:0000256" key="3">
    <source>
        <dbReference type="ARBA" id="ARBA00022679"/>
    </source>
</evidence>
<dbReference type="InterPro" id="IPR007657">
    <property type="entry name" value="Glycosyltransferase_61"/>
</dbReference>
<keyword evidence="4" id="KW-0812">Transmembrane</keyword>
<evidence type="ECO:0000256" key="8">
    <source>
        <dbReference type="SAM" id="SignalP"/>
    </source>
</evidence>
<keyword evidence="6" id="KW-0472">Membrane</keyword>
<dbReference type="GO" id="GO:0005783">
    <property type="term" value="C:endoplasmic reticulum"/>
    <property type="evidence" value="ECO:0007669"/>
    <property type="project" value="TreeGrafter"/>
</dbReference>
<feature type="chain" id="PRO_5042215401" description="Glycosyltransferase 61 catalytic domain-containing protein" evidence="8">
    <location>
        <begin position="28"/>
        <end position="475"/>
    </location>
</feature>
<dbReference type="InterPro" id="IPR049625">
    <property type="entry name" value="Glyco_transf_61_cat"/>
</dbReference>
<evidence type="ECO:0000313" key="11">
    <source>
        <dbReference type="Proteomes" id="UP001219525"/>
    </source>
</evidence>
<evidence type="ECO:0000313" key="10">
    <source>
        <dbReference type="EMBL" id="KAJ7223167.1"/>
    </source>
</evidence>
<dbReference type="EMBL" id="JARJCW010000006">
    <property type="protein sequence ID" value="KAJ7223167.1"/>
    <property type="molecule type" value="Genomic_DNA"/>
</dbReference>
<keyword evidence="2" id="KW-0328">Glycosyltransferase</keyword>
<comment type="subcellular location">
    <subcellularLocation>
        <location evidence="1">Membrane</location>
        <topology evidence="1">Single-pass membrane protein</topology>
    </subcellularLocation>
</comment>
<dbReference type="AlphaFoldDB" id="A0AAD6YLM5"/>
<evidence type="ECO:0000259" key="9">
    <source>
        <dbReference type="Pfam" id="PF04577"/>
    </source>
</evidence>
<organism evidence="10 11">
    <name type="scientific">Mycena pura</name>
    <dbReference type="NCBI Taxonomy" id="153505"/>
    <lineage>
        <taxon>Eukaryota</taxon>
        <taxon>Fungi</taxon>
        <taxon>Dikarya</taxon>
        <taxon>Basidiomycota</taxon>
        <taxon>Agaricomycotina</taxon>
        <taxon>Agaricomycetes</taxon>
        <taxon>Agaricomycetidae</taxon>
        <taxon>Agaricales</taxon>
        <taxon>Marasmiineae</taxon>
        <taxon>Mycenaceae</taxon>
        <taxon>Mycena</taxon>
    </lineage>
</organism>
<evidence type="ECO:0000256" key="6">
    <source>
        <dbReference type="ARBA" id="ARBA00023136"/>
    </source>
</evidence>
<dbReference type="Pfam" id="PF04577">
    <property type="entry name" value="Glyco_transf_61"/>
    <property type="match status" value="1"/>
</dbReference>
<feature type="signal peptide" evidence="8">
    <location>
        <begin position="1"/>
        <end position="27"/>
    </location>
</feature>
<keyword evidence="11" id="KW-1185">Reference proteome</keyword>
<sequence length="475" mass="54402">MAPAPPNTRECLLVLALLLAILYYTNNRVQDYLIVSPVSPLQHTTSHVNTLQEESPLLHNTRLTWGSNRVPQTTVLANVPGWSIIDRLYIYKGLVYVVTDDPDSVPEQMNMYSKGVEILPGKEAEDSRLPGDEDIRIIGTAEAKERFGTGASIIDGVTFLVNDHHQFMRHYYHWSAELSFGFWRTYSALDPYIPVSGNTTLPPPRRMLFNRLDAFHWRDYARMNQLVMRSSFPELTMEFIHDWDDRAKMGVPFVFERVVVADRSAAMLAYNFHRYQRTAAVPFTLPGSVNWWQTIRNDVVQFAGMDIRDGSSTTGTPVITYISRQAWGRRMLIKEDHNRLVKELYRLRDAHGWEVNVVLMEKMSRADQIRLAARTTVMMGVHGNGLTNLIWMHPTPRTTVMEFFYPGGFAHDYEFTARSLGIMHYGFWGSAFFTSPDLPVNAYPEGFQGNNIPLDAEAVGRLCYDRLTLSFEVDD</sequence>
<dbReference type="PANTHER" id="PTHR20961">
    <property type="entry name" value="GLYCOSYLTRANSFERASE"/>
    <property type="match status" value="1"/>
</dbReference>
<feature type="domain" description="Glycosyltransferase 61 catalytic" evidence="9">
    <location>
        <begin position="229"/>
        <end position="395"/>
    </location>
</feature>
<dbReference type="GO" id="GO:0097363">
    <property type="term" value="F:protein O-acetylglucosaminyltransferase activity"/>
    <property type="evidence" value="ECO:0007669"/>
    <property type="project" value="TreeGrafter"/>
</dbReference>
<keyword evidence="3" id="KW-0808">Transferase</keyword>
<evidence type="ECO:0000256" key="4">
    <source>
        <dbReference type="ARBA" id="ARBA00022692"/>
    </source>
</evidence>
<keyword evidence="7" id="KW-0325">Glycoprotein</keyword>
<reference evidence="10" key="1">
    <citation type="submission" date="2023-03" db="EMBL/GenBank/DDBJ databases">
        <title>Massive genome expansion in bonnet fungi (Mycena s.s.) driven by repeated elements and novel gene families across ecological guilds.</title>
        <authorList>
            <consortium name="Lawrence Berkeley National Laboratory"/>
            <person name="Harder C.B."/>
            <person name="Miyauchi S."/>
            <person name="Viragh M."/>
            <person name="Kuo A."/>
            <person name="Thoen E."/>
            <person name="Andreopoulos B."/>
            <person name="Lu D."/>
            <person name="Skrede I."/>
            <person name="Drula E."/>
            <person name="Henrissat B."/>
            <person name="Morin E."/>
            <person name="Kohler A."/>
            <person name="Barry K."/>
            <person name="LaButti K."/>
            <person name="Morin E."/>
            <person name="Salamov A."/>
            <person name="Lipzen A."/>
            <person name="Mereny Z."/>
            <person name="Hegedus B."/>
            <person name="Baldrian P."/>
            <person name="Stursova M."/>
            <person name="Weitz H."/>
            <person name="Taylor A."/>
            <person name="Grigoriev I.V."/>
            <person name="Nagy L.G."/>
            <person name="Martin F."/>
            <person name="Kauserud H."/>
        </authorList>
    </citation>
    <scope>NUCLEOTIDE SEQUENCE</scope>
    <source>
        <strain evidence="10">9144</strain>
    </source>
</reference>
<comment type="caution">
    <text evidence="10">The sequence shown here is derived from an EMBL/GenBank/DDBJ whole genome shotgun (WGS) entry which is preliminary data.</text>
</comment>
<evidence type="ECO:0000256" key="7">
    <source>
        <dbReference type="ARBA" id="ARBA00023180"/>
    </source>
</evidence>
<dbReference type="PANTHER" id="PTHR20961:SF38">
    <property type="entry name" value="PROTEIN O-LINKED-MANNOSE BETA-1,4-N-ACETYLGLUCOSAMINYLTRANSFERASE 2"/>
    <property type="match status" value="1"/>
</dbReference>
<keyword evidence="5" id="KW-1133">Transmembrane helix</keyword>
<name>A0AAD6YLM5_9AGAR</name>
<dbReference type="GO" id="GO:0035269">
    <property type="term" value="P:protein O-linked glycosylation via mannose"/>
    <property type="evidence" value="ECO:0007669"/>
    <property type="project" value="TreeGrafter"/>
</dbReference>
<proteinExistence type="predicted"/>
<dbReference type="GO" id="GO:0016020">
    <property type="term" value="C:membrane"/>
    <property type="evidence" value="ECO:0007669"/>
    <property type="project" value="UniProtKB-SubCell"/>
</dbReference>
<evidence type="ECO:0000256" key="1">
    <source>
        <dbReference type="ARBA" id="ARBA00004167"/>
    </source>
</evidence>
<evidence type="ECO:0000256" key="2">
    <source>
        <dbReference type="ARBA" id="ARBA00022676"/>
    </source>
</evidence>
<evidence type="ECO:0000256" key="5">
    <source>
        <dbReference type="ARBA" id="ARBA00022989"/>
    </source>
</evidence>